<protein>
    <submittedName>
        <fullName evidence="8">MFS transporter</fullName>
    </submittedName>
</protein>
<keyword evidence="9" id="KW-1185">Reference proteome</keyword>
<feature type="transmembrane region" description="Helical" evidence="6">
    <location>
        <begin position="318"/>
        <end position="336"/>
    </location>
</feature>
<keyword evidence="2 6" id="KW-0812">Transmembrane</keyword>
<dbReference type="GO" id="GO:0000329">
    <property type="term" value="C:fungal-type vacuole membrane"/>
    <property type="evidence" value="ECO:0007669"/>
    <property type="project" value="TreeGrafter"/>
</dbReference>
<dbReference type="eggNOG" id="KOG0254">
    <property type="taxonomic scope" value="Eukaryota"/>
</dbReference>
<dbReference type="Proteomes" id="UP000006753">
    <property type="component" value="Unassembled WGS sequence"/>
</dbReference>
<feature type="transmembrane region" description="Helical" evidence="6">
    <location>
        <begin position="71"/>
        <end position="89"/>
    </location>
</feature>
<organism evidence="8 9">
    <name type="scientific">Marssonina brunnea f. sp. multigermtubi (strain MB_m1)</name>
    <name type="common">Marssonina leaf spot fungus</name>
    <dbReference type="NCBI Taxonomy" id="1072389"/>
    <lineage>
        <taxon>Eukaryota</taxon>
        <taxon>Fungi</taxon>
        <taxon>Dikarya</taxon>
        <taxon>Ascomycota</taxon>
        <taxon>Pezizomycotina</taxon>
        <taxon>Leotiomycetes</taxon>
        <taxon>Helotiales</taxon>
        <taxon>Drepanopezizaceae</taxon>
        <taxon>Drepanopeziza</taxon>
    </lineage>
</organism>
<name>K1WL58_MARBU</name>
<feature type="transmembrane region" description="Helical" evidence="6">
    <location>
        <begin position="287"/>
        <end position="306"/>
    </location>
</feature>
<keyword evidence="4 6" id="KW-0472">Membrane</keyword>
<evidence type="ECO:0000313" key="8">
    <source>
        <dbReference type="EMBL" id="EKD12997.1"/>
    </source>
</evidence>
<dbReference type="AlphaFoldDB" id="K1WL58"/>
<dbReference type="InParanoid" id="K1WL58"/>
<comment type="subcellular location">
    <subcellularLocation>
        <location evidence="1">Membrane</location>
        <topology evidence="1">Multi-pass membrane protein</topology>
    </subcellularLocation>
</comment>
<accession>K1WL58</accession>
<evidence type="ECO:0000256" key="1">
    <source>
        <dbReference type="ARBA" id="ARBA00004141"/>
    </source>
</evidence>
<dbReference type="OMA" id="WATHETV"/>
<dbReference type="InterPro" id="IPR020846">
    <property type="entry name" value="MFS_dom"/>
</dbReference>
<feature type="transmembrane region" description="Helical" evidence="6">
    <location>
        <begin position="167"/>
        <end position="188"/>
    </location>
</feature>
<reference evidence="8 9" key="1">
    <citation type="journal article" date="2012" name="BMC Genomics">
        <title>Sequencing the genome of Marssonina brunnea reveals fungus-poplar co-evolution.</title>
        <authorList>
            <person name="Zhu S."/>
            <person name="Cao Y.-Z."/>
            <person name="Jiang C."/>
            <person name="Tan B.-Y."/>
            <person name="Wang Z."/>
            <person name="Feng S."/>
            <person name="Zhang L."/>
            <person name="Su X.-H."/>
            <person name="Brejova B."/>
            <person name="Vinar T."/>
            <person name="Xu M."/>
            <person name="Wang M.-X."/>
            <person name="Zhang S.-G."/>
            <person name="Huang M.-R."/>
            <person name="Wu R."/>
            <person name="Zhou Y."/>
        </authorList>
    </citation>
    <scope>NUCLEOTIDE SEQUENCE [LARGE SCALE GENOMIC DNA]</scope>
    <source>
        <strain evidence="8 9">MB_m1</strain>
    </source>
</reference>
<dbReference type="InterPro" id="IPR036259">
    <property type="entry name" value="MFS_trans_sf"/>
</dbReference>
<dbReference type="Gene3D" id="1.20.1250.20">
    <property type="entry name" value="MFS general substrate transporter like domains"/>
    <property type="match status" value="1"/>
</dbReference>
<evidence type="ECO:0000256" key="5">
    <source>
        <dbReference type="SAM" id="MobiDB-lite"/>
    </source>
</evidence>
<feature type="transmembrane region" description="Helical" evidence="6">
    <location>
        <begin position="200"/>
        <end position="223"/>
    </location>
</feature>
<dbReference type="Pfam" id="PF07690">
    <property type="entry name" value="MFS_1"/>
    <property type="match status" value="1"/>
</dbReference>
<keyword evidence="3 6" id="KW-1133">Transmembrane helix</keyword>
<feature type="transmembrane region" description="Helical" evidence="6">
    <location>
        <begin position="547"/>
        <end position="570"/>
    </location>
</feature>
<evidence type="ECO:0000313" key="9">
    <source>
        <dbReference type="Proteomes" id="UP000006753"/>
    </source>
</evidence>
<gene>
    <name evidence="8" type="ORF">MBM_08759</name>
</gene>
<dbReference type="PROSITE" id="PS50850">
    <property type="entry name" value="MFS"/>
    <property type="match status" value="1"/>
</dbReference>
<feature type="transmembrane region" description="Helical" evidence="6">
    <location>
        <begin position="414"/>
        <end position="433"/>
    </location>
</feature>
<evidence type="ECO:0000256" key="2">
    <source>
        <dbReference type="ARBA" id="ARBA00022692"/>
    </source>
</evidence>
<dbReference type="InterPro" id="IPR011701">
    <property type="entry name" value="MFS"/>
</dbReference>
<feature type="transmembrane region" description="Helical" evidence="6">
    <location>
        <begin position="140"/>
        <end position="161"/>
    </location>
</feature>
<feature type="domain" description="Major facilitator superfamily (MFS) profile" evidence="7">
    <location>
        <begin position="74"/>
        <end position="571"/>
    </location>
</feature>
<evidence type="ECO:0000256" key="4">
    <source>
        <dbReference type="ARBA" id="ARBA00023136"/>
    </source>
</evidence>
<feature type="transmembrane region" description="Helical" evidence="6">
    <location>
        <begin position="109"/>
        <end position="128"/>
    </location>
</feature>
<feature type="region of interest" description="Disordered" evidence="5">
    <location>
        <begin position="254"/>
        <end position="277"/>
    </location>
</feature>
<dbReference type="HOGENOM" id="CLU_000960_22_3_1"/>
<evidence type="ECO:0000256" key="3">
    <source>
        <dbReference type="ARBA" id="ARBA00022989"/>
    </source>
</evidence>
<sequence>MSHTRPSYLGAEQTMIAAIHPLCGDPALWYLKIMALDERTRLLAQQSPTRSAPYPEWNGKAAEPEEAPSRFGLWQIGALFGIMLAYANTSLVWATHETVASRFDTLRSSSWMMTSFTIGYCVTLPLYGRLSDNYGRLRPLIASYSIFSFGCTLCGVGQTYWQVVLGRIITGCGASGIISLASIVITDIAPPSDVAVLRSYVNVASSIGLASGGPVGGLLVGTFGWRWSFLGQVPIVAICCLLTARGLQKYLPHVKEEEEEEEEEEYEEEERDSINSEAAMKSPTMSFDYPGAIFLAIGMASFLTVIDLQSQLSWGHPVIIGTTSLCVLSVLAFFAFETWPGNRELLIPLRLLKTGVGAYCAGQFISQIAPYFSNTQGLSDAQAGGHIAPSSFGSALGNLFAGQMIKRFGSYKKLSLTALFLSIATSLLILVQWSHPIGVLAGLAVFPFGFFGGIILSTQFIGLYNCASKPEMATAIGMYYMSQQIGIALGISCTSSLLKRQFQATLEQRLVGIPHYMEIIKKILTDSSVVAALPASVRLLVARCFMASFWVVPAFSIATQVFAVLPMALARERRAGDRGKSETEQVAVSGAGIDA</sequence>
<evidence type="ECO:0000259" key="7">
    <source>
        <dbReference type="PROSITE" id="PS50850"/>
    </source>
</evidence>
<dbReference type="KEGG" id="mbe:MBM_08759"/>
<dbReference type="STRING" id="1072389.K1WL58"/>
<dbReference type="PANTHER" id="PTHR23501">
    <property type="entry name" value="MAJOR FACILITATOR SUPERFAMILY"/>
    <property type="match status" value="1"/>
</dbReference>
<dbReference type="GO" id="GO:0015174">
    <property type="term" value="F:basic amino acid transmembrane transporter activity"/>
    <property type="evidence" value="ECO:0007669"/>
    <property type="project" value="TreeGrafter"/>
</dbReference>
<feature type="compositionally biased region" description="Acidic residues" evidence="5">
    <location>
        <begin position="257"/>
        <end position="271"/>
    </location>
</feature>
<dbReference type="PANTHER" id="PTHR23501:SF33">
    <property type="entry name" value="MAJOR FACILITATOR SUPERFAMILY (MFS) PROFILE DOMAIN-CONTAINING PROTEIN"/>
    <property type="match status" value="1"/>
</dbReference>
<feature type="transmembrane region" description="Helical" evidence="6">
    <location>
        <begin position="439"/>
        <end position="464"/>
    </location>
</feature>
<evidence type="ECO:0000256" key="6">
    <source>
        <dbReference type="SAM" id="Phobius"/>
    </source>
</evidence>
<proteinExistence type="predicted"/>
<dbReference type="SUPFAM" id="SSF103473">
    <property type="entry name" value="MFS general substrate transporter"/>
    <property type="match status" value="1"/>
</dbReference>
<dbReference type="EMBL" id="JH921452">
    <property type="protein sequence ID" value="EKD12997.1"/>
    <property type="molecule type" value="Genomic_DNA"/>
</dbReference>
<dbReference type="OrthoDB" id="6770063at2759"/>